<comment type="caution">
    <text evidence="1">The sequence shown here is derived from an EMBL/GenBank/DDBJ whole genome shotgun (WGS) entry which is preliminary data.</text>
</comment>
<gene>
    <name evidence="1" type="ORF">AMORRO_LOCUS1501</name>
</gene>
<organism evidence="1 2">
    <name type="scientific">Acaulospora morrowiae</name>
    <dbReference type="NCBI Taxonomy" id="94023"/>
    <lineage>
        <taxon>Eukaryota</taxon>
        <taxon>Fungi</taxon>
        <taxon>Fungi incertae sedis</taxon>
        <taxon>Mucoromycota</taxon>
        <taxon>Glomeromycotina</taxon>
        <taxon>Glomeromycetes</taxon>
        <taxon>Diversisporales</taxon>
        <taxon>Acaulosporaceae</taxon>
        <taxon>Acaulospora</taxon>
    </lineage>
</organism>
<protein>
    <submittedName>
        <fullName evidence="1">8184_t:CDS:1</fullName>
    </submittedName>
</protein>
<dbReference type="Proteomes" id="UP000789342">
    <property type="component" value="Unassembled WGS sequence"/>
</dbReference>
<dbReference type="AlphaFoldDB" id="A0A9N8VQY4"/>
<accession>A0A9N8VQY4</accession>
<evidence type="ECO:0000313" key="1">
    <source>
        <dbReference type="EMBL" id="CAG8463204.1"/>
    </source>
</evidence>
<dbReference type="EMBL" id="CAJVPV010000563">
    <property type="protein sequence ID" value="CAG8463204.1"/>
    <property type="molecule type" value="Genomic_DNA"/>
</dbReference>
<evidence type="ECO:0000313" key="2">
    <source>
        <dbReference type="Proteomes" id="UP000789342"/>
    </source>
</evidence>
<name>A0A9N8VQY4_9GLOM</name>
<proteinExistence type="predicted"/>
<sequence>MTPILLFLEKYDNLSNTATSSQNIAVNFQDTLRLKIRVLIKKLKIYRNYCWNIGNFCQMRRI</sequence>
<reference evidence="1" key="1">
    <citation type="submission" date="2021-06" db="EMBL/GenBank/DDBJ databases">
        <authorList>
            <person name="Kallberg Y."/>
            <person name="Tangrot J."/>
            <person name="Rosling A."/>
        </authorList>
    </citation>
    <scope>NUCLEOTIDE SEQUENCE</scope>
    <source>
        <strain evidence="1">CL551</strain>
    </source>
</reference>
<keyword evidence="2" id="KW-1185">Reference proteome</keyword>